<dbReference type="InterPro" id="IPR050297">
    <property type="entry name" value="LipidA_mod_glycosyltrf_83"/>
</dbReference>
<dbReference type="GO" id="GO:0009103">
    <property type="term" value="P:lipopolysaccharide biosynthetic process"/>
    <property type="evidence" value="ECO:0007669"/>
    <property type="project" value="UniProtKB-ARBA"/>
</dbReference>
<evidence type="ECO:0000313" key="11">
    <source>
        <dbReference type="Proteomes" id="UP000034778"/>
    </source>
</evidence>
<dbReference type="EMBL" id="LBOW01000001">
    <property type="protein sequence ID" value="KKP45461.1"/>
    <property type="molecule type" value="Genomic_DNA"/>
</dbReference>
<evidence type="ECO:0000256" key="7">
    <source>
        <dbReference type="ARBA" id="ARBA00023136"/>
    </source>
</evidence>
<proteinExistence type="predicted"/>
<feature type="domain" description="Glycosyltransferase RgtA/B/C/D-like" evidence="9">
    <location>
        <begin position="102"/>
        <end position="265"/>
    </location>
</feature>
<feature type="transmembrane region" description="Helical" evidence="8">
    <location>
        <begin position="344"/>
        <end position="363"/>
    </location>
</feature>
<evidence type="ECO:0000256" key="2">
    <source>
        <dbReference type="ARBA" id="ARBA00022475"/>
    </source>
</evidence>
<feature type="transmembrane region" description="Helical" evidence="8">
    <location>
        <begin position="207"/>
        <end position="240"/>
    </location>
</feature>
<keyword evidence="7 8" id="KW-0472">Membrane</keyword>
<evidence type="ECO:0000256" key="4">
    <source>
        <dbReference type="ARBA" id="ARBA00022679"/>
    </source>
</evidence>
<dbReference type="GO" id="GO:0016763">
    <property type="term" value="F:pentosyltransferase activity"/>
    <property type="evidence" value="ECO:0007669"/>
    <property type="project" value="TreeGrafter"/>
</dbReference>
<feature type="transmembrane region" description="Helical" evidence="8">
    <location>
        <begin position="130"/>
        <end position="149"/>
    </location>
</feature>
<keyword evidence="4" id="KW-0808">Transferase</keyword>
<sequence>MQKKISIFIGIIFFIFGILTLPDYGINWDTVNHIPRGQIYLQYLLTGEKDYSKLPAYKKYWQKPEELLLDKGQRNLKGPLRSYYQSDAYTFDWYMEIDGTGHPPLSDIISSIFNRVLFGRLKIINDIDSYRVYGVFLASILVGLIYYWISGLYGKFAGIIASLSLATYPLFFAESHFNTEKDVPETVYWSLFLYCIWKGFTNKNWKWILVSGLLFGLALGTKFNILFSIFVILPWLLIFLKKRLFDKVNLNLIFVGFIALFIGILIFISSWPFLWQDIISGVQKVFGFYKTIGTSVKFDTQFTGPFGINTYPFYWIIYTTPVLVLILSFFGLISLWVDRKKDQFSTGLLFVLWFMVPIVRVMIPHSNVYGGIRQVMEYIPAMAILAGIGASKIINIMKVAWWKKLSIFSILFCFVLIMFNLVKIHPNENAFFNILIGGLSGAKQSNIPSWGNTFGAAYRQGVVWINQNAKPNSRLAYAHGLMPDIPLIWIRPDIDTSNTNRSGFLRNGEYVIGLVYEGISNSFYFDDYLEKIVQPMYKSGIDGVTLVGVWKNEDEQIKPEYKKQNIIKNISWKKSDKNGEIIVDLNKVYTLSYLKMGYSERGCASLKYGIVYLSSDNKLWVELRDKLPMDEIPPLKAIQPSKGQFYYPFVAEQARYIKINVDPITSCLTNKATSVEVYSLGY</sequence>
<evidence type="ECO:0000313" key="10">
    <source>
        <dbReference type="EMBL" id="KKP45461.1"/>
    </source>
</evidence>
<dbReference type="AlphaFoldDB" id="A0A0G0A2L3"/>
<feature type="transmembrane region" description="Helical" evidence="8">
    <location>
        <begin position="252"/>
        <end position="274"/>
    </location>
</feature>
<keyword evidence="6 8" id="KW-1133">Transmembrane helix</keyword>
<comment type="subcellular location">
    <subcellularLocation>
        <location evidence="1">Cell membrane</location>
        <topology evidence="1">Multi-pass membrane protein</topology>
    </subcellularLocation>
</comment>
<evidence type="ECO:0000256" key="3">
    <source>
        <dbReference type="ARBA" id="ARBA00022676"/>
    </source>
</evidence>
<feature type="transmembrane region" description="Helical" evidence="8">
    <location>
        <begin position="6"/>
        <end position="26"/>
    </location>
</feature>
<keyword evidence="3" id="KW-0328">Glycosyltransferase</keyword>
<evidence type="ECO:0000256" key="8">
    <source>
        <dbReference type="SAM" id="Phobius"/>
    </source>
</evidence>
<organism evidence="10 11">
    <name type="scientific">Candidatus Woesebacteria bacterium GW2011_GWB1_33_22</name>
    <dbReference type="NCBI Taxonomy" id="1618566"/>
    <lineage>
        <taxon>Bacteria</taxon>
        <taxon>Candidatus Woeseibacteriota</taxon>
    </lineage>
</organism>
<dbReference type="GO" id="GO:0005886">
    <property type="term" value="C:plasma membrane"/>
    <property type="evidence" value="ECO:0007669"/>
    <property type="project" value="UniProtKB-SubCell"/>
</dbReference>
<dbReference type="STRING" id="1618566.UR35_C0001G0058"/>
<evidence type="ECO:0000256" key="5">
    <source>
        <dbReference type="ARBA" id="ARBA00022692"/>
    </source>
</evidence>
<dbReference type="PANTHER" id="PTHR33908:SF11">
    <property type="entry name" value="MEMBRANE PROTEIN"/>
    <property type="match status" value="1"/>
</dbReference>
<feature type="transmembrane region" description="Helical" evidence="8">
    <location>
        <begin position="405"/>
        <end position="422"/>
    </location>
</feature>
<accession>A0A0G0A2L3</accession>
<dbReference type="PANTHER" id="PTHR33908">
    <property type="entry name" value="MANNOSYLTRANSFERASE YKCB-RELATED"/>
    <property type="match status" value="1"/>
</dbReference>
<feature type="transmembrane region" description="Helical" evidence="8">
    <location>
        <begin position="155"/>
        <end position="173"/>
    </location>
</feature>
<keyword evidence="2" id="KW-1003">Cell membrane</keyword>
<dbReference type="Pfam" id="PF13231">
    <property type="entry name" value="PMT_2"/>
    <property type="match status" value="1"/>
</dbReference>
<evidence type="ECO:0000259" key="9">
    <source>
        <dbReference type="Pfam" id="PF13231"/>
    </source>
</evidence>
<dbReference type="Gene3D" id="2.60.120.260">
    <property type="entry name" value="Galactose-binding domain-like"/>
    <property type="match status" value="1"/>
</dbReference>
<name>A0A0G0A2L3_9BACT</name>
<protein>
    <recommendedName>
        <fullName evidence="9">Glycosyltransferase RgtA/B/C/D-like domain-containing protein</fullName>
    </recommendedName>
</protein>
<reference evidence="10 11" key="1">
    <citation type="journal article" date="2015" name="Nature">
        <title>rRNA introns, odd ribosomes, and small enigmatic genomes across a large radiation of phyla.</title>
        <authorList>
            <person name="Brown C.T."/>
            <person name="Hug L.A."/>
            <person name="Thomas B.C."/>
            <person name="Sharon I."/>
            <person name="Castelle C.J."/>
            <person name="Singh A."/>
            <person name="Wilkins M.J."/>
            <person name="Williams K.H."/>
            <person name="Banfield J.F."/>
        </authorList>
    </citation>
    <scope>NUCLEOTIDE SEQUENCE [LARGE SCALE GENOMIC DNA]</scope>
</reference>
<evidence type="ECO:0000256" key="6">
    <source>
        <dbReference type="ARBA" id="ARBA00022989"/>
    </source>
</evidence>
<dbReference type="InterPro" id="IPR038731">
    <property type="entry name" value="RgtA/B/C-like"/>
</dbReference>
<evidence type="ECO:0000256" key="1">
    <source>
        <dbReference type="ARBA" id="ARBA00004651"/>
    </source>
</evidence>
<feature type="transmembrane region" description="Helical" evidence="8">
    <location>
        <begin position="313"/>
        <end position="337"/>
    </location>
</feature>
<comment type="caution">
    <text evidence="10">The sequence shown here is derived from an EMBL/GenBank/DDBJ whole genome shotgun (WGS) entry which is preliminary data.</text>
</comment>
<gene>
    <name evidence="10" type="ORF">UR35_C0001G0058</name>
</gene>
<feature type="transmembrane region" description="Helical" evidence="8">
    <location>
        <begin position="375"/>
        <end position="393"/>
    </location>
</feature>
<dbReference type="Proteomes" id="UP000034778">
    <property type="component" value="Unassembled WGS sequence"/>
</dbReference>
<keyword evidence="5 8" id="KW-0812">Transmembrane</keyword>